<feature type="domain" description="HTH tetR-type" evidence="3">
    <location>
        <begin position="1"/>
        <end position="50"/>
    </location>
</feature>
<organism evidence="4 5">
    <name type="scientific">Devosia yakushimensis</name>
    <dbReference type="NCBI Taxonomy" id="470028"/>
    <lineage>
        <taxon>Bacteria</taxon>
        <taxon>Pseudomonadati</taxon>
        <taxon>Pseudomonadota</taxon>
        <taxon>Alphaproteobacteria</taxon>
        <taxon>Hyphomicrobiales</taxon>
        <taxon>Devosiaceae</taxon>
        <taxon>Devosia</taxon>
    </lineage>
</organism>
<feature type="DNA-binding region" description="H-T-H motif" evidence="2">
    <location>
        <begin position="13"/>
        <end position="32"/>
    </location>
</feature>
<proteinExistence type="predicted"/>
<keyword evidence="1 2" id="KW-0238">DNA-binding</keyword>
<dbReference type="SUPFAM" id="SSF46689">
    <property type="entry name" value="Homeodomain-like"/>
    <property type="match status" value="1"/>
</dbReference>
<name>A0ABQ5UAE2_9HYPH</name>
<sequence length="171" mass="18720">MNLMYREGPDALTFAAVGRAVGLSPATLVQRYATKETFLRAAMLRGWDQLDDLTAELDRTAAVNPDGAVDMLVAMIPEGMSDAENAMGLAILREDMRDPVLRARGSAWRKALAAALGRRLTGDSAKMEQLGLMLASQWQGAQLWWGFEQDGPPGEVIGRELRDWCVTVLGR</sequence>
<evidence type="ECO:0000259" key="3">
    <source>
        <dbReference type="PROSITE" id="PS50977"/>
    </source>
</evidence>
<evidence type="ECO:0000313" key="4">
    <source>
        <dbReference type="EMBL" id="GLQ09097.1"/>
    </source>
</evidence>
<gene>
    <name evidence="4" type="ORF">GCM10007913_10290</name>
</gene>
<evidence type="ECO:0000313" key="5">
    <source>
        <dbReference type="Proteomes" id="UP001161406"/>
    </source>
</evidence>
<comment type="caution">
    <text evidence="4">The sequence shown here is derived from an EMBL/GenBank/DDBJ whole genome shotgun (WGS) entry which is preliminary data.</text>
</comment>
<evidence type="ECO:0000256" key="1">
    <source>
        <dbReference type="ARBA" id="ARBA00023125"/>
    </source>
</evidence>
<reference evidence="4" key="1">
    <citation type="journal article" date="2014" name="Int. J. Syst. Evol. Microbiol.">
        <title>Complete genome of a new Firmicutes species belonging to the dominant human colonic microbiota ('Ruminococcus bicirculans') reveals two chromosomes and a selective capacity to utilize plant glucans.</title>
        <authorList>
            <consortium name="NISC Comparative Sequencing Program"/>
            <person name="Wegmann U."/>
            <person name="Louis P."/>
            <person name="Goesmann A."/>
            <person name="Henrissat B."/>
            <person name="Duncan S.H."/>
            <person name="Flint H.J."/>
        </authorList>
    </citation>
    <scope>NUCLEOTIDE SEQUENCE</scope>
    <source>
        <strain evidence="4">NBRC 103855</strain>
    </source>
</reference>
<dbReference type="InterPro" id="IPR001647">
    <property type="entry name" value="HTH_TetR"/>
</dbReference>
<protein>
    <submittedName>
        <fullName evidence="4">TetR family transcriptional regulator</fullName>
    </submittedName>
</protein>
<dbReference type="PROSITE" id="PS50977">
    <property type="entry name" value="HTH_TETR_2"/>
    <property type="match status" value="1"/>
</dbReference>
<dbReference type="Gene3D" id="1.10.357.10">
    <property type="entry name" value="Tetracycline Repressor, domain 2"/>
    <property type="match status" value="1"/>
</dbReference>
<dbReference type="Proteomes" id="UP001161406">
    <property type="component" value="Unassembled WGS sequence"/>
</dbReference>
<dbReference type="EMBL" id="BSNG01000001">
    <property type="protein sequence ID" value="GLQ09097.1"/>
    <property type="molecule type" value="Genomic_DNA"/>
</dbReference>
<dbReference type="Pfam" id="PF00440">
    <property type="entry name" value="TetR_N"/>
    <property type="match status" value="1"/>
</dbReference>
<keyword evidence="5" id="KW-1185">Reference proteome</keyword>
<reference evidence="4" key="2">
    <citation type="submission" date="2023-01" db="EMBL/GenBank/DDBJ databases">
        <title>Draft genome sequence of Devosia yakushimensis strain NBRC 103855.</title>
        <authorList>
            <person name="Sun Q."/>
            <person name="Mori K."/>
        </authorList>
    </citation>
    <scope>NUCLEOTIDE SEQUENCE</scope>
    <source>
        <strain evidence="4">NBRC 103855</strain>
    </source>
</reference>
<accession>A0ABQ5UAE2</accession>
<dbReference type="InterPro" id="IPR009057">
    <property type="entry name" value="Homeodomain-like_sf"/>
</dbReference>
<evidence type="ECO:0000256" key="2">
    <source>
        <dbReference type="PROSITE-ProRule" id="PRU00335"/>
    </source>
</evidence>